<evidence type="ECO:0000259" key="1">
    <source>
        <dbReference type="Pfam" id="PF17921"/>
    </source>
</evidence>
<evidence type="ECO:0000313" key="3">
    <source>
        <dbReference type="Proteomes" id="UP000325315"/>
    </source>
</evidence>
<dbReference type="Gene3D" id="1.10.340.70">
    <property type="match status" value="1"/>
</dbReference>
<organism evidence="2 3">
    <name type="scientific">Gossypium australe</name>
    <dbReference type="NCBI Taxonomy" id="47621"/>
    <lineage>
        <taxon>Eukaryota</taxon>
        <taxon>Viridiplantae</taxon>
        <taxon>Streptophyta</taxon>
        <taxon>Embryophyta</taxon>
        <taxon>Tracheophyta</taxon>
        <taxon>Spermatophyta</taxon>
        <taxon>Magnoliopsida</taxon>
        <taxon>eudicotyledons</taxon>
        <taxon>Gunneridae</taxon>
        <taxon>Pentapetalae</taxon>
        <taxon>rosids</taxon>
        <taxon>malvids</taxon>
        <taxon>Malvales</taxon>
        <taxon>Malvaceae</taxon>
        <taxon>Malvoideae</taxon>
        <taxon>Gossypium</taxon>
    </lineage>
</organism>
<accession>A0A5B6VVL9</accession>
<dbReference type="Gene3D" id="3.30.420.10">
    <property type="entry name" value="Ribonuclease H-like superfamily/Ribonuclease H"/>
    <property type="match status" value="1"/>
</dbReference>
<dbReference type="Pfam" id="PF17921">
    <property type="entry name" value="Integrase_H2C2"/>
    <property type="match status" value="1"/>
</dbReference>
<keyword evidence="3" id="KW-1185">Reference proteome</keyword>
<dbReference type="InterPro" id="IPR036397">
    <property type="entry name" value="RNaseH_sf"/>
</dbReference>
<reference evidence="3" key="1">
    <citation type="journal article" date="2019" name="Plant Biotechnol. J.">
        <title>Genome sequencing of the Australian wild diploid species Gossypium australe highlights disease resistance and delayed gland morphogenesis.</title>
        <authorList>
            <person name="Cai Y."/>
            <person name="Cai X."/>
            <person name="Wang Q."/>
            <person name="Wang P."/>
            <person name="Zhang Y."/>
            <person name="Cai C."/>
            <person name="Xu Y."/>
            <person name="Wang K."/>
            <person name="Zhou Z."/>
            <person name="Wang C."/>
            <person name="Geng S."/>
            <person name="Li B."/>
            <person name="Dong Q."/>
            <person name="Hou Y."/>
            <person name="Wang H."/>
            <person name="Ai P."/>
            <person name="Liu Z."/>
            <person name="Yi F."/>
            <person name="Sun M."/>
            <person name="An G."/>
            <person name="Cheng J."/>
            <person name="Zhang Y."/>
            <person name="Shi Q."/>
            <person name="Xie Y."/>
            <person name="Shi X."/>
            <person name="Chang Y."/>
            <person name="Huang F."/>
            <person name="Chen Y."/>
            <person name="Hong S."/>
            <person name="Mi L."/>
            <person name="Sun Q."/>
            <person name="Zhang L."/>
            <person name="Zhou B."/>
            <person name="Peng R."/>
            <person name="Zhang X."/>
            <person name="Liu F."/>
        </authorList>
    </citation>
    <scope>NUCLEOTIDE SEQUENCE [LARGE SCALE GENOMIC DNA]</scope>
    <source>
        <strain evidence="3">cv. PA1801</strain>
    </source>
</reference>
<dbReference type="EMBL" id="SMMG02000005">
    <property type="protein sequence ID" value="KAA3473569.1"/>
    <property type="molecule type" value="Genomic_DNA"/>
</dbReference>
<dbReference type="Proteomes" id="UP000325315">
    <property type="component" value="Unassembled WGS sequence"/>
</dbReference>
<dbReference type="InterPro" id="IPR041588">
    <property type="entry name" value="Integrase_H2C2"/>
</dbReference>
<gene>
    <name evidence="2" type="ORF">EPI10_023935</name>
</gene>
<dbReference type="InterPro" id="IPR012337">
    <property type="entry name" value="RNaseH-like_sf"/>
</dbReference>
<proteinExistence type="predicted"/>
<feature type="domain" description="Integrase zinc-binding" evidence="1">
    <location>
        <begin position="3"/>
        <end position="36"/>
    </location>
</feature>
<name>A0A5B6VVL9_9ROSI</name>
<dbReference type="SUPFAM" id="SSF53098">
    <property type="entry name" value="Ribonuclease H-like"/>
    <property type="match status" value="1"/>
</dbReference>
<protein>
    <submittedName>
        <fullName evidence="2">Pol polyprotein</fullName>
    </submittedName>
</protein>
<dbReference type="OrthoDB" id="1001372at2759"/>
<evidence type="ECO:0000313" key="2">
    <source>
        <dbReference type="EMBL" id="KAA3473569.1"/>
    </source>
</evidence>
<dbReference type="AlphaFoldDB" id="A0A5B6VVL9"/>
<comment type="caution">
    <text evidence="2">The sequence shown here is derived from an EMBL/GenBank/DDBJ whole genome shotgun (WGS) entry which is preliminary data.</text>
</comment>
<dbReference type="GO" id="GO:0003676">
    <property type="term" value="F:nucleic acid binding"/>
    <property type="evidence" value="ECO:0007669"/>
    <property type="project" value="InterPro"/>
</dbReference>
<dbReference type="InterPro" id="IPR052160">
    <property type="entry name" value="Gypsy_RT_Integrase-like"/>
</dbReference>
<dbReference type="PANTHER" id="PTHR47266">
    <property type="entry name" value="ENDONUCLEASE-RELATED"/>
    <property type="match status" value="1"/>
</dbReference>
<sequence>MRTTAKVLQSGFYWPSMFTDAHDFYQACDNCQRTKNLSKRYEKPLQNILEVKLFDVWGINFMGLFPPSRGNIYILVADYFLHKNIFNRFGTPRALISDESSHFDCKLVVIALNRYGVKHKIVTAYFNPSRKDWSSKLDEALWAYCATFKTPLGVLPFKTGLTFKVNG</sequence>